<gene>
    <name evidence="2" type="ORF">AK812_SmicGene4020</name>
</gene>
<feature type="region of interest" description="Disordered" evidence="1">
    <location>
        <begin position="128"/>
        <end position="152"/>
    </location>
</feature>
<dbReference type="OrthoDB" id="10326859at2759"/>
<sequence length="528" mass="57836">MHGPPTPSPCRRSGASHGWRSSLGTDTDGVSDQLVRTGIPPSAGLTPERYELWGAAVQVRVRVFLSALADPQGGSIVCGSTGLRETCARQRRDKCGVAAHKQGQKHCLGQKRAPQGMAVNQAPACGPNCDRRKAQAEGDKEGPGRSRDVDGLPLRLLPTKGTHANPPPGGLSESWGTSVELRYSVRPCRHVVRVCDVCFGYAAEAEPRALQIRQTRCVRCRSVLGLTHSEGIAPKARVQLAVFRPSQELMKFTVAVRIKRVKQPGQGRCRSLMGFAIREVLLSGAREGKVGGVNICEGRGSFHHGPSRLRTQASHDVMYGSVAAPTVSYPVFFFFCDGDEQKLQALCLESGVPPQQDAAANDSTRKPRVALQPSSQPTCRVHCYRRWSLRFSPHARASLRRHRCGEVPQARVGQRRFPLAIFCALDDVVAAKPGTWPTCQTSACEQTAAQQPSCNSRALEKHYVKLNATHWRFGQSCQKRRFFRRSGSSGTVLSLHLALSPDQRLQPQTPCMTLFFESFAKGFFRAEP</sequence>
<feature type="region of interest" description="Disordered" evidence="1">
    <location>
        <begin position="1"/>
        <end position="43"/>
    </location>
</feature>
<evidence type="ECO:0000313" key="2">
    <source>
        <dbReference type="EMBL" id="OLQ12051.1"/>
    </source>
</evidence>
<comment type="caution">
    <text evidence="2">The sequence shown here is derived from an EMBL/GenBank/DDBJ whole genome shotgun (WGS) entry which is preliminary data.</text>
</comment>
<proteinExistence type="predicted"/>
<evidence type="ECO:0000256" key="1">
    <source>
        <dbReference type="SAM" id="MobiDB-lite"/>
    </source>
</evidence>
<dbReference type="AlphaFoldDB" id="A0A1Q9EXB3"/>
<feature type="compositionally biased region" description="Basic and acidic residues" evidence="1">
    <location>
        <begin position="129"/>
        <end position="150"/>
    </location>
</feature>
<organism evidence="2 3">
    <name type="scientific">Symbiodinium microadriaticum</name>
    <name type="common">Dinoflagellate</name>
    <name type="synonym">Zooxanthella microadriatica</name>
    <dbReference type="NCBI Taxonomy" id="2951"/>
    <lineage>
        <taxon>Eukaryota</taxon>
        <taxon>Sar</taxon>
        <taxon>Alveolata</taxon>
        <taxon>Dinophyceae</taxon>
        <taxon>Suessiales</taxon>
        <taxon>Symbiodiniaceae</taxon>
        <taxon>Symbiodinium</taxon>
    </lineage>
</organism>
<keyword evidence="3" id="KW-1185">Reference proteome</keyword>
<name>A0A1Q9EXB3_SYMMI</name>
<accession>A0A1Q9EXB3</accession>
<protein>
    <submittedName>
        <fullName evidence="2">Uncharacterized protein</fullName>
    </submittedName>
</protein>
<evidence type="ECO:0000313" key="3">
    <source>
        <dbReference type="Proteomes" id="UP000186817"/>
    </source>
</evidence>
<dbReference type="EMBL" id="LSRX01000049">
    <property type="protein sequence ID" value="OLQ12051.1"/>
    <property type="molecule type" value="Genomic_DNA"/>
</dbReference>
<reference evidence="2 3" key="1">
    <citation type="submission" date="2016-02" db="EMBL/GenBank/DDBJ databases">
        <title>Genome analysis of coral dinoflagellate symbionts highlights evolutionary adaptations to a symbiotic lifestyle.</title>
        <authorList>
            <person name="Aranda M."/>
            <person name="Li Y."/>
            <person name="Liew Y.J."/>
            <person name="Baumgarten S."/>
            <person name="Simakov O."/>
            <person name="Wilson M."/>
            <person name="Piel J."/>
            <person name="Ashoor H."/>
            <person name="Bougouffa S."/>
            <person name="Bajic V.B."/>
            <person name="Ryu T."/>
            <person name="Ravasi T."/>
            <person name="Bayer T."/>
            <person name="Micklem G."/>
            <person name="Kim H."/>
            <person name="Bhak J."/>
            <person name="Lajeunesse T.C."/>
            <person name="Voolstra C.R."/>
        </authorList>
    </citation>
    <scope>NUCLEOTIDE SEQUENCE [LARGE SCALE GENOMIC DNA]</scope>
    <source>
        <strain evidence="2 3">CCMP2467</strain>
    </source>
</reference>
<dbReference type="Proteomes" id="UP000186817">
    <property type="component" value="Unassembled WGS sequence"/>
</dbReference>